<sequence length="286" mass="31757">MSAQTEHKSYTGFVAGAFSGMSKLLVGHPFDTIKVRMQTAPSGQFTGSLDCFLQTIRKEGPAALYKGTTPPLLGWMVMDSVMLGSYHNYKQCFKKYLYNDTEIPLLAQGVAGMLGGWTVSLVAAPVEHIKARLQVQYNAQTRLYSGPIDCIRKIYNIGGIRAIYHALPATVLFRSHFFFFWITARTTTDYMNANTSFTPGIISFISGGLAAQVFWCTSYPFDVVKQRMMTDNLVTPKYPTWISTAHTIYKESGLKGFTRGFVPCILRAFPANAAALCAYEGILRIL</sequence>
<dbReference type="PRINTS" id="PR00926">
    <property type="entry name" value="MITOCARRIER"/>
</dbReference>
<dbReference type="GO" id="GO:0000064">
    <property type="term" value="F:L-ornithine transmembrane transporter activity"/>
    <property type="evidence" value="ECO:0007669"/>
    <property type="project" value="TreeGrafter"/>
</dbReference>
<feature type="repeat" description="Solcar" evidence="10">
    <location>
        <begin position="198"/>
        <end position="285"/>
    </location>
</feature>
<evidence type="ECO:0000256" key="6">
    <source>
        <dbReference type="ARBA" id="ARBA00022792"/>
    </source>
</evidence>
<evidence type="ECO:0000256" key="5">
    <source>
        <dbReference type="ARBA" id="ARBA00022737"/>
    </source>
</evidence>
<reference evidence="14" key="1">
    <citation type="submission" date="2016-02" db="EMBL/GenBank/DDBJ databases">
        <title>Comparative genomics of biotechnologically important yeasts.</title>
        <authorList>
            <consortium name="DOE Joint Genome Institute"/>
            <person name="Riley R."/>
            <person name="Haridas S."/>
            <person name="Wolfe K.H."/>
            <person name="Lopes M.R."/>
            <person name="Hittinger C.T."/>
            <person name="Goker M."/>
            <person name="Salamov A."/>
            <person name="Wisecaver J."/>
            <person name="Long T.M."/>
            <person name="Aerts A.L."/>
            <person name="Barry K."/>
            <person name="Choi C."/>
            <person name="Clum A."/>
            <person name="Coughlan A.Y."/>
            <person name="Deshpande S."/>
            <person name="Douglass A.P."/>
            <person name="Hanson S.J."/>
            <person name="Klenk H.-P."/>
            <person name="Labutti K."/>
            <person name="Lapidus A."/>
            <person name="Lindquist E."/>
            <person name="Lipzen A."/>
            <person name="Meier-Kolthoff J.P."/>
            <person name="Ohm R.A."/>
            <person name="Otillar R.P."/>
            <person name="Pangilinan J."/>
            <person name="Peng Y."/>
            <person name="Rokas A."/>
            <person name="Rosa C.A."/>
            <person name="Scheuner C."/>
            <person name="Sibirny A.A."/>
            <person name="Slot J.C."/>
            <person name="Stielow J.B."/>
            <person name="Sun H."/>
            <person name="Kurtzman C.P."/>
            <person name="Blackwell M."/>
            <person name="Jeffries T.W."/>
            <person name="Grigoriev I.V."/>
        </authorList>
    </citation>
    <scope>NUCLEOTIDE SEQUENCE [LARGE SCALE GENOMIC DNA]</scope>
    <source>
        <strain evidence="14">NRRL Y-17796</strain>
    </source>
</reference>
<dbReference type="SUPFAM" id="SSF103506">
    <property type="entry name" value="Mitochondrial carrier"/>
    <property type="match status" value="1"/>
</dbReference>
<keyword evidence="4 10" id="KW-0812">Transmembrane</keyword>
<dbReference type="OrthoDB" id="193856at2759"/>
<keyword evidence="5" id="KW-0677">Repeat</keyword>
<evidence type="ECO:0000256" key="11">
    <source>
        <dbReference type="RuleBase" id="RU000488"/>
    </source>
</evidence>
<comment type="subcellular location">
    <subcellularLocation>
        <location evidence="1">Mitochondrion inner membrane</location>
        <topology evidence="1">Multi-pass membrane protein</topology>
    </subcellularLocation>
</comment>
<name>A0A1E4TBV5_9ASCO</name>
<evidence type="ECO:0000256" key="7">
    <source>
        <dbReference type="ARBA" id="ARBA00022989"/>
    </source>
</evidence>
<dbReference type="GO" id="GO:1990575">
    <property type="term" value="P:mitochondrial L-ornithine transmembrane transport"/>
    <property type="evidence" value="ECO:0007669"/>
    <property type="project" value="TreeGrafter"/>
</dbReference>
<dbReference type="PANTHER" id="PTHR45624">
    <property type="entry name" value="MITOCHONDRIAL BASIC AMINO ACIDS TRANSPORTER-RELATED"/>
    <property type="match status" value="1"/>
</dbReference>
<evidence type="ECO:0000256" key="4">
    <source>
        <dbReference type="ARBA" id="ARBA00022692"/>
    </source>
</evidence>
<feature type="transmembrane region" description="Helical" evidence="12">
    <location>
        <begin position="201"/>
        <end position="221"/>
    </location>
</feature>
<evidence type="ECO:0000256" key="12">
    <source>
        <dbReference type="SAM" id="Phobius"/>
    </source>
</evidence>
<evidence type="ECO:0008006" key="15">
    <source>
        <dbReference type="Google" id="ProtNLM"/>
    </source>
</evidence>
<dbReference type="Gene3D" id="1.50.40.10">
    <property type="entry name" value="Mitochondrial carrier domain"/>
    <property type="match status" value="1"/>
</dbReference>
<dbReference type="PROSITE" id="PS50920">
    <property type="entry name" value="SOLCAR"/>
    <property type="match status" value="3"/>
</dbReference>
<dbReference type="AlphaFoldDB" id="A0A1E4TBV5"/>
<accession>A0A1E4TBV5</accession>
<evidence type="ECO:0000256" key="3">
    <source>
        <dbReference type="ARBA" id="ARBA00022448"/>
    </source>
</evidence>
<comment type="similarity">
    <text evidence="2 11">Belongs to the mitochondrial carrier (TC 2.A.29) family.</text>
</comment>
<feature type="transmembrane region" description="Helical" evidence="12">
    <location>
        <begin position="162"/>
        <end position="181"/>
    </location>
</feature>
<keyword evidence="9 10" id="KW-0472">Membrane</keyword>
<dbReference type="InterPro" id="IPR018108">
    <property type="entry name" value="MCP_transmembrane"/>
</dbReference>
<dbReference type="GO" id="GO:0005743">
    <property type="term" value="C:mitochondrial inner membrane"/>
    <property type="evidence" value="ECO:0007669"/>
    <property type="project" value="UniProtKB-SubCell"/>
</dbReference>
<evidence type="ECO:0000256" key="8">
    <source>
        <dbReference type="ARBA" id="ARBA00023128"/>
    </source>
</evidence>
<feature type="repeat" description="Solcar" evidence="10">
    <location>
        <begin position="103"/>
        <end position="191"/>
    </location>
</feature>
<evidence type="ECO:0000313" key="13">
    <source>
        <dbReference type="EMBL" id="ODV89234.1"/>
    </source>
</evidence>
<dbReference type="EMBL" id="KV453843">
    <property type="protein sequence ID" value="ODV89234.1"/>
    <property type="molecule type" value="Genomic_DNA"/>
</dbReference>
<keyword evidence="3 11" id="KW-0813">Transport</keyword>
<dbReference type="InterPro" id="IPR023395">
    <property type="entry name" value="MCP_dom_sf"/>
</dbReference>
<proteinExistence type="inferred from homology"/>
<keyword evidence="14" id="KW-1185">Reference proteome</keyword>
<feature type="repeat" description="Solcar" evidence="10">
    <location>
        <begin position="7"/>
        <end position="92"/>
    </location>
</feature>
<dbReference type="InterPro" id="IPR050567">
    <property type="entry name" value="Mitochondrial_Carrier"/>
</dbReference>
<dbReference type="InterPro" id="IPR002067">
    <property type="entry name" value="MCP"/>
</dbReference>
<evidence type="ECO:0000256" key="9">
    <source>
        <dbReference type="ARBA" id="ARBA00023136"/>
    </source>
</evidence>
<keyword evidence="7 12" id="KW-1133">Transmembrane helix</keyword>
<dbReference type="Pfam" id="PF00153">
    <property type="entry name" value="Mito_carr"/>
    <property type="match status" value="3"/>
</dbReference>
<evidence type="ECO:0000313" key="14">
    <source>
        <dbReference type="Proteomes" id="UP000095023"/>
    </source>
</evidence>
<dbReference type="Proteomes" id="UP000095023">
    <property type="component" value="Unassembled WGS sequence"/>
</dbReference>
<protein>
    <recommendedName>
        <fullName evidence="15">Mitochondrial carrier protein</fullName>
    </recommendedName>
</protein>
<dbReference type="PANTHER" id="PTHR45624:SF57">
    <property type="entry name" value="MITOCHONDRIAL SUBSTRATE CARRIER FAMILY PROTEIN L"/>
    <property type="match status" value="1"/>
</dbReference>
<evidence type="ECO:0000256" key="1">
    <source>
        <dbReference type="ARBA" id="ARBA00004448"/>
    </source>
</evidence>
<evidence type="ECO:0000256" key="2">
    <source>
        <dbReference type="ARBA" id="ARBA00006375"/>
    </source>
</evidence>
<keyword evidence="8" id="KW-0496">Mitochondrion</keyword>
<organism evidence="13 14">
    <name type="scientific">Tortispora caseinolytica NRRL Y-17796</name>
    <dbReference type="NCBI Taxonomy" id="767744"/>
    <lineage>
        <taxon>Eukaryota</taxon>
        <taxon>Fungi</taxon>
        <taxon>Dikarya</taxon>
        <taxon>Ascomycota</taxon>
        <taxon>Saccharomycotina</taxon>
        <taxon>Trigonopsidomycetes</taxon>
        <taxon>Trigonopsidales</taxon>
        <taxon>Trigonopsidaceae</taxon>
        <taxon>Tortispora</taxon>
    </lineage>
</organism>
<gene>
    <name evidence="13" type="ORF">CANCADRAFT_148477</name>
</gene>
<evidence type="ECO:0000256" key="10">
    <source>
        <dbReference type="PROSITE-ProRule" id="PRU00282"/>
    </source>
</evidence>
<keyword evidence="6" id="KW-0999">Mitochondrion inner membrane</keyword>